<dbReference type="InterPro" id="IPR000644">
    <property type="entry name" value="CBS_dom"/>
</dbReference>
<gene>
    <name evidence="4" type="ORF">ENU21_03910</name>
</gene>
<feature type="domain" description="CBS" evidence="3">
    <location>
        <begin position="89"/>
        <end position="146"/>
    </location>
</feature>
<dbReference type="EMBL" id="DTBQ01000105">
    <property type="protein sequence ID" value="HGM46882.1"/>
    <property type="molecule type" value="Genomic_DNA"/>
</dbReference>
<feature type="domain" description="CBS" evidence="3">
    <location>
        <begin position="227"/>
        <end position="285"/>
    </location>
</feature>
<dbReference type="Pfam" id="PF00571">
    <property type="entry name" value="CBS"/>
    <property type="match status" value="4"/>
</dbReference>
<dbReference type="PROSITE" id="PS51371">
    <property type="entry name" value="CBS"/>
    <property type="match status" value="4"/>
</dbReference>
<dbReference type="Gene3D" id="3.10.580.10">
    <property type="entry name" value="CBS-domain"/>
    <property type="match status" value="2"/>
</dbReference>
<keyword evidence="1 2" id="KW-0129">CBS domain</keyword>
<accession>A0A7C4D2T3</accession>
<feature type="domain" description="CBS" evidence="3">
    <location>
        <begin position="10"/>
        <end position="67"/>
    </location>
</feature>
<dbReference type="PANTHER" id="PTHR43080">
    <property type="entry name" value="CBS DOMAIN-CONTAINING PROTEIN CBSX3, MITOCHONDRIAL"/>
    <property type="match status" value="1"/>
</dbReference>
<dbReference type="SMART" id="SM00116">
    <property type="entry name" value="CBS"/>
    <property type="match status" value="4"/>
</dbReference>
<evidence type="ECO:0000313" key="4">
    <source>
        <dbReference type="EMBL" id="HGM46882.1"/>
    </source>
</evidence>
<feature type="domain" description="CBS" evidence="3">
    <location>
        <begin position="152"/>
        <end position="207"/>
    </location>
</feature>
<protein>
    <submittedName>
        <fullName evidence="4">CBS domain-containing protein</fullName>
    </submittedName>
</protein>
<organism evidence="4">
    <name type="scientific">Thermofilum pendens</name>
    <dbReference type="NCBI Taxonomy" id="2269"/>
    <lineage>
        <taxon>Archaea</taxon>
        <taxon>Thermoproteota</taxon>
        <taxon>Thermoprotei</taxon>
        <taxon>Thermofilales</taxon>
        <taxon>Thermofilaceae</taxon>
        <taxon>Thermofilum</taxon>
    </lineage>
</organism>
<dbReference type="InterPro" id="IPR046342">
    <property type="entry name" value="CBS_dom_sf"/>
</dbReference>
<evidence type="ECO:0000256" key="1">
    <source>
        <dbReference type="ARBA" id="ARBA00023122"/>
    </source>
</evidence>
<name>A0A7C4D2T3_THEPE</name>
<reference evidence="4" key="1">
    <citation type="journal article" date="2020" name="mSystems">
        <title>Genome- and Community-Level Interaction Insights into Carbon Utilization and Element Cycling Functions of Hydrothermarchaeota in Hydrothermal Sediment.</title>
        <authorList>
            <person name="Zhou Z."/>
            <person name="Liu Y."/>
            <person name="Xu W."/>
            <person name="Pan J."/>
            <person name="Luo Z.H."/>
            <person name="Li M."/>
        </authorList>
    </citation>
    <scope>NUCLEOTIDE SEQUENCE</scope>
    <source>
        <strain evidence="4">SpSt-649</strain>
    </source>
</reference>
<comment type="caution">
    <text evidence="4">The sequence shown here is derived from an EMBL/GenBank/DDBJ whole genome shotgun (WGS) entry which is preliminary data.</text>
</comment>
<dbReference type="SUPFAM" id="SSF54631">
    <property type="entry name" value="CBS-domain pair"/>
    <property type="match status" value="3"/>
</dbReference>
<evidence type="ECO:0000259" key="3">
    <source>
        <dbReference type="PROSITE" id="PS51371"/>
    </source>
</evidence>
<dbReference type="InterPro" id="IPR051257">
    <property type="entry name" value="Diverse_CBS-Domain"/>
</dbReference>
<dbReference type="AlphaFoldDB" id="A0A7C4D2T3"/>
<dbReference type="PANTHER" id="PTHR43080:SF2">
    <property type="entry name" value="CBS DOMAIN-CONTAINING PROTEIN"/>
    <property type="match status" value="1"/>
</dbReference>
<evidence type="ECO:0000256" key="2">
    <source>
        <dbReference type="PROSITE-ProRule" id="PRU00703"/>
    </source>
</evidence>
<sequence length="301" mass="32613">MSIGELGLGRYPPLLVLNENASVLEVLAGMAEKRVRHCPLVSDEGVLVGMVSARDLVDFLGGQRYRSIVQNRFKGDIYEALTKVRASELSRYPAWVTEDTPLTDVLARFIELGVGALVIVDRSKRVRGLLSERHVMSLFANATTYVQVREIMSRELVTAHPHEPISKALELMSRHRVRRIPLQSGGKLSGIVTVKDVLGFLGSESSLKRLSAGEGESLLSTPLQSVASYPVLTVDAGEDVGKAVSIMKNHGVGCLVAVDGTGAPVGIVTERDVVTRLPRVRGVELFTDLVKAAVFASRVSF</sequence>
<proteinExistence type="predicted"/>